<sequence length="319" mass="34136">MFTRRAYLIEPGKLEVRETELRMQPNELLLEVLACGLCTWELNHYQGRIGEAPMSLGHEFVGRVVDKGGHVAGFEIGDVVTGLPGALDGFSDYMTVAASNCEKVAPGIKPEHALGEPLKCVVTVLRGAAPEAGDYGVVIGAGPMGLWAIQALAGNSLSALIAVDVDEEKLKLAANYGATHTVNPAAGNAIEAIRAITRGHMADFVIEGTGNTKVINDGIAMLKAGRGRLVLMSSYKSAADNLDVVGMVERSVEIRVPHPGYSLSEQDDLRRAVQLLNKGVFRLEGIVSHQYSLNQIQQAFEALEKRPAGYLKGVVIPKL</sequence>
<dbReference type="SUPFAM" id="SSF51735">
    <property type="entry name" value="NAD(P)-binding Rossmann-fold domains"/>
    <property type="match status" value="1"/>
</dbReference>
<dbReference type="SMART" id="SM00829">
    <property type="entry name" value="PKS_ER"/>
    <property type="match status" value="1"/>
</dbReference>
<comment type="caution">
    <text evidence="6">The sequence shown here is derived from an EMBL/GenBank/DDBJ whole genome shotgun (WGS) entry which is preliminary data.</text>
</comment>
<dbReference type="SUPFAM" id="SSF50129">
    <property type="entry name" value="GroES-like"/>
    <property type="match status" value="1"/>
</dbReference>
<accession>A0ABQ6GMM3</accession>
<dbReference type="InterPro" id="IPR011032">
    <property type="entry name" value="GroES-like_sf"/>
</dbReference>
<dbReference type="Proteomes" id="UP001157114">
    <property type="component" value="Unassembled WGS sequence"/>
</dbReference>
<name>A0ABQ6GMM3_9BACL</name>
<dbReference type="Gene3D" id="3.90.180.10">
    <property type="entry name" value="Medium-chain alcohol dehydrogenases, catalytic domain"/>
    <property type="match status" value="2"/>
</dbReference>
<evidence type="ECO:0000256" key="4">
    <source>
        <dbReference type="RuleBase" id="RU361277"/>
    </source>
</evidence>
<protein>
    <submittedName>
        <fullName evidence="6">Erythritol/L-threitol dehydrogenase</fullName>
    </submittedName>
</protein>
<comment type="cofactor">
    <cofactor evidence="4">
        <name>Zn(2+)</name>
        <dbReference type="ChEBI" id="CHEBI:29105"/>
    </cofactor>
</comment>
<organism evidence="6 7">
    <name type="scientific">Paenibacillus glycanilyticus</name>
    <dbReference type="NCBI Taxonomy" id="126569"/>
    <lineage>
        <taxon>Bacteria</taxon>
        <taxon>Bacillati</taxon>
        <taxon>Bacillota</taxon>
        <taxon>Bacilli</taxon>
        <taxon>Bacillales</taxon>
        <taxon>Paenibacillaceae</taxon>
        <taxon>Paenibacillus</taxon>
    </lineage>
</organism>
<evidence type="ECO:0000256" key="2">
    <source>
        <dbReference type="ARBA" id="ARBA00022833"/>
    </source>
</evidence>
<evidence type="ECO:0000256" key="1">
    <source>
        <dbReference type="ARBA" id="ARBA00022723"/>
    </source>
</evidence>
<gene>
    <name evidence="6" type="primary">eltD</name>
    <name evidence="6" type="ORF">MU1_58780</name>
</gene>
<dbReference type="InterPro" id="IPR020843">
    <property type="entry name" value="ER"/>
</dbReference>
<evidence type="ECO:0000313" key="6">
    <source>
        <dbReference type="EMBL" id="GLX71528.1"/>
    </source>
</evidence>
<evidence type="ECO:0000256" key="3">
    <source>
        <dbReference type="ARBA" id="ARBA00023002"/>
    </source>
</evidence>
<keyword evidence="2 4" id="KW-0862">Zinc</keyword>
<feature type="domain" description="Enoyl reductase (ER)" evidence="5">
    <location>
        <begin position="12"/>
        <end position="316"/>
    </location>
</feature>
<dbReference type="PROSITE" id="PS00059">
    <property type="entry name" value="ADH_ZINC"/>
    <property type="match status" value="1"/>
</dbReference>
<dbReference type="RefSeq" id="WP_284242350.1">
    <property type="nucleotide sequence ID" value="NZ_BSSQ01000035.1"/>
</dbReference>
<comment type="similarity">
    <text evidence="4">Belongs to the zinc-containing alcohol dehydrogenase family.</text>
</comment>
<proteinExistence type="inferred from homology"/>
<dbReference type="PANTHER" id="PTHR43401:SF2">
    <property type="entry name" value="L-THREONINE 3-DEHYDROGENASE"/>
    <property type="match status" value="1"/>
</dbReference>
<dbReference type="InterPro" id="IPR036291">
    <property type="entry name" value="NAD(P)-bd_dom_sf"/>
</dbReference>
<reference evidence="6 7" key="1">
    <citation type="submission" date="2023-03" db="EMBL/GenBank/DDBJ databases">
        <title>Draft genome sequence of the bacteria which degrade cell wall of Tricholomamatutake.</title>
        <authorList>
            <person name="Konishi Y."/>
            <person name="Fukuta Y."/>
            <person name="Shirasaka N."/>
        </authorList>
    </citation>
    <scope>NUCLEOTIDE SEQUENCE [LARGE SCALE GENOMIC DNA]</scope>
    <source>
        <strain evidence="7">mu1</strain>
    </source>
</reference>
<dbReference type="PANTHER" id="PTHR43401">
    <property type="entry name" value="L-THREONINE 3-DEHYDROGENASE"/>
    <property type="match status" value="1"/>
</dbReference>
<dbReference type="EMBL" id="BSSQ01000035">
    <property type="protein sequence ID" value="GLX71528.1"/>
    <property type="molecule type" value="Genomic_DNA"/>
</dbReference>
<keyword evidence="1 4" id="KW-0479">Metal-binding</keyword>
<evidence type="ECO:0000313" key="7">
    <source>
        <dbReference type="Proteomes" id="UP001157114"/>
    </source>
</evidence>
<dbReference type="Gene3D" id="3.40.50.720">
    <property type="entry name" value="NAD(P)-binding Rossmann-like Domain"/>
    <property type="match status" value="1"/>
</dbReference>
<keyword evidence="3" id="KW-0560">Oxidoreductase</keyword>
<dbReference type="InterPro" id="IPR050129">
    <property type="entry name" value="Zn_alcohol_dh"/>
</dbReference>
<dbReference type="Pfam" id="PF00107">
    <property type="entry name" value="ADH_zinc_N"/>
    <property type="match status" value="1"/>
</dbReference>
<keyword evidence="7" id="KW-1185">Reference proteome</keyword>
<evidence type="ECO:0000259" key="5">
    <source>
        <dbReference type="SMART" id="SM00829"/>
    </source>
</evidence>
<dbReference type="InterPro" id="IPR013149">
    <property type="entry name" value="ADH-like_C"/>
</dbReference>
<dbReference type="InterPro" id="IPR002328">
    <property type="entry name" value="ADH_Zn_CS"/>
</dbReference>
<dbReference type="Pfam" id="PF08240">
    <property type="entry name" value="ADH_N"/>
    <property type="match status" value="1"/>
</dbReference>
<dbReference type="InterPro" id="IPR013154">
    <property type="entry name" value="ADH-like_N"/>
</dbReference>